<accession>A0A939DB65</accession>
<keyword evidence="2" id="KW-1185">Reference proteome</keyword>
<evidence type="ECO:0000313" key="1">
    <source>
        <dbReference type="EMBL" id="MBN7774525.1"/>
    </source>
</evidence>
<protein>
    <submittedName>
        <fullName evidence="1">Uncharacterized protein</fullName>
    </submittedName>
</protein>
<dbReference type="Proteomes" id="UP000664545">
    <property type="component" value="Unassembled WGS sequence"/>
</dbReference>
<dbReference type="EMBL" id="JAFJZZ010000010">
    <property type="protein sequence ID" value="MBN7774525.1"/>
    <property type="molecule type" value="Genomic_DNA"/>
</dbReference>
<reference evidence="1" key="1">
    <citation type="submission" date="2021-02" db="EMBL/GenBank/DDBJ databases">
        <title>Abyssanaerobacter marinus gen.nov., sp., nov, anaerobic bacterium isolated from the Onnuri vent field of Indian Ocean and suggestion of Mogibacteriaceae fam. nov., and proposal of reclassification of ambiguous this family's genus member.</title>
        <authorList>
            <person name="Kim Y.J."/>
            <person name="Yang J.-A."/>
        </authorList>
    </citation>
    <scope>NUCLEOTIDE SEQUENCE</scope>
    <source>
        <strain evidence="1">DSM 2634</strain>
    </source>
</reference>
<comment type="caution">
    <text evidence="1">The sequence shown here is derived from an EMBL/GenBank/DDBJ whole genome shotgun (WGS) entry which is preliminary data.</text>
</comment>
<dbReference type="GO" id="GO:0008998">
    <property type="term" value="F:ribonucleoside-triphosphate reductase (thioredoxin) activity"/>
    <property type="evidence" value="ECO:0007669"/>
    <property type="project" value="InterPro"/>
</dbReference>
<evidence type="ECO:0000313" key="2">
    <source>
        <dbReference type="Proteomes" id="UP000664545"/>
    </source>
</evidence>
<dbReference type="GO" id="GO:0006260">
    <property type="term" value="P:DNA replication"/>
    <property type="evidence" value="ECO:0007669"/>
    <property type="project" value="InterPro"/>
</dbReference>
<dbReference type="RefSeq" id="WP_206583363.1">
    <property type="nucleotide sequence ID" value="NZ_JAFJZZ010000010.1"/>
</dbReference>
<gene>
    <name evidence="1" type="ORF">JYB65_14250</name>
</gene>
<dbReference type="AlphaFoldDB" id="A0A939DB65"/>
<sequence length="96" mass="10990">MGIAITGDVDKKEADAYVDYLQNKYGRKLETLDIKVDGDFVDLKFEFEKVSFDRIRRITGYLVGTMDHWNDAKTAEERDRVKHDVGGACDCGLERI</sequence>
<proteinExistence type="predicted"/>
<dbReference type="Pfam" id="PF13597">
    <property type="entry name" value="NRDD"/>
    <property type="match status" value="1"/>
</dbReference>
<organism evidence="1 2">
    <name type="scientific">Clostridium aminobutyricum</name>
    <dbReference type="NCBI Taxonomy" id="33953"/>
    <lineage>
        <taxon>Bacteria</taxon>
        <taxon>Bacillati</taxon>
        <taxon>Bacillota</taxon>
        <taxon>Clostridia</taxon>
        <taxon>Eubacteriales</taxon>
        <taxon>Clostridiaceae</taxon>
        <taxon>Clostridium</taxon>
    </lineage>
</organism>
<dbReference type="InterPro" id="IPR012833">
    <property type="entry name" value="NrdD"/>
</dbReference>
<name>A0A939DB65_CLOAM</name>